<proteinExistence type="predicted"/>
<evidence type="ECO:0000313" key="4">
    <source>
        <dbReference type="Proteomes" id="UP001630303"/>
    </source>
</evidence>
<dbReference type="InterPro" id="IPR036457">
    <property type="entry name" value="PPM-type-like_dom_sf"/>
</dbReference>
<dbReference type="SUPFAM" id="SSF81606">
    <property type="entry name" value="PP2C-like"/>
    <property type="match status" value="1"/>
</dbReference>
<keyword evidence="4" id="KW-1185">Reference proteome</keyword>
<dbReference type="PROSITE" id="PS51746">
    <property type="entry name" value="PPM_2"/>
    <property type="match status" value="1"/>
</dbReference>
<organism evidence="3 4">
    <name type="scientific">Microbacterium mcarthurae</name>
    <dbReference type="NCBI Taxonomy" id="3035918"/>
    <lineage>
        <taxon>Bacteria</taxon>
        <taxon>Bacillati</taxon>
        <taxon>Actinomycetota</taxon>
        <taxon>Actinomycetes</taxon>
        <taxon>Micrococcales</taxon>
        <taxon>Microbacteriaceae</taxon>
        <taxon>Microbacterium</taxon>
    </lineage>
</organism>
<reference evidence="3 4" key="1">
    <citation type="submission" date="2023-03" db="EMBL/GenBank/DDBJ databases">
        <title>MT1 and MT2 Draft Genomes of Novel Species.</title>
        <authorList>
            <person name="Venkateswaran K."/>
        </authorList>
    </citation>
    <scope>NUCLEOTIDE SEQUENCE [LARGE SCALE GENOMIC DNA]</scope>
    <source>
        <strain evidence="3 4">IF8SW-P5</strain>
    </source>
</reference>
<protein>
    <submittedName>
        <fullName evidence="3">Protein phosphatase 2C domain-containing protein</fullName>
    </submittedName>
</protein>
<evidence type="ECO:0000259" key="2">
    <source>
        <dbReference type="PROSITE" id="PS51746"/>
    </source>
</evidence>
<gene>
    <name evidence="3" type="ORF">P5G46_08495</name>
</gene>
<dbReference type="Pfam" id="PF13672">
    <property type="entry name" value="PP2C_2"/>
    <property type="match status" value="1"/>
</dbReference>
<evidence type="ECO:0000256" key="1">
    <source>
        <dbReference type="SAM" id="MobiDB-lite"/>
    </source>
</evidence>
<dbReference type="InterPro" id="IPR001932">
    <property type="entry name" value="PPM-type_phosphatase-like_dom"/>
</dbReference>
<sequence length="308" mass="32547">MRSKQTQDVGGSRTARPSGPMQRLFGRPHSISTEVLLPGRSSAATPASIQADYGRIVGTDVELRAASVRGLSHRADPGHVRQDSYAWATRDDRLYVAVADGVGSASHSQIGAWTATRAAIELLSSGLGDPRMLGRVVAARVTATARELGVDPAALATTLTVAMVRIGDEDTPWRVAVAEWGDSRASVFTPGEVVDGHPAWRRITAETAPVLANDVPALPLHAEPTARGTTMLAPGDVLLVATDGIDAHLRAENSVGHGLGHSWTRPPSIAQFLCDVDFERVGARDDRTAVALFRPARVVDPDDVGGAR</sequence>
<dbReference type="RefSeq" id="WP_239278138.1">
    <property type="nucleotide sequence ID" value="NZ_JAROCE010000002.1"/>
</dbReference>
<feature type="region of interest" description="Disordered" evidence="1">
    <location>
        <begin position="1"/>
        <end position="26"/>
    </location>
</feature>
<name>A0ABW9GFH4_9MICO</name>
<comment type="caution">
    <text evidence="3">The sequence shown here is derived from an EMBL/GenBank/DDBJ whole genome shotgun (WGS) entry which is preliminary data.</text>
</comment>
<dbReference type="Proteomes" id="UP001630303">
    <property type="component" value="Unassembled WGS sequence"/>
</dbReference>
<dbReference type="Gene3D" id="3.60.40.10">
    <property type="entry name" value="PPM-type phosphatase domain"/>
    <property type="match status" value="1"/>
</dbReference>
<evidence type="ECO:0000313" key="3">
    <source>
        <dbReference type="EMBL" id="MFM2720542.1"/>
    </source>
</evidence>
<dbReference type="EMBL" id="JAROCE010000002">
    <property type="protein sequence ID" value="MFM2720542.1"/>
    <property type="molecule type" value="Genomic_DNA"/>
</dbReference>
<accession>A0ABW9GFH4</accession>
<feature type="domain" description="PPM-type phosphatase" evidence="2">
    <location>
        <begin position="62"/>
        <end position="294"/>
    </location>
</feature>